<feature type="domain" description="HTH tetR-type" evidence="5">
    <location>
        <begin position="15"/>
        <end position="75"/>
    </location>
</feature>
<evidence type="ECO:0000313" key="7">
    <source>
        <dbReference type="Proteomes" id="UP000316859"/>
    </source>
</evidence>
<name>A0ABY3CVT5_9CORY</name>
<dbReference type="EMBL" id="VKDI01000004">
    <property type="protein sequence ID" value="TRX50291.1"/>
    <property type="molecule type" value="Genomic_DNA"/>
</dbReference>
<dbReference type="Proteomes" id="UP000316859">
    <property type="component" value="Unassembled WGS sequence"/>
</dbReference>
<dbReference type="PROSITE" id="PS50977">
    <property type="entry name" value="HTH_TETR_2"/>
    <property type="match status" value="1"/>
</dbReference>
<evidence type="ECO:0000256" key="1">
    <source>
        <dbReference type="ARBA" id="ARBA00023015"/>
    </source>
</evidence>
<dbReference type="SUPFAM" id="SSF48498">
    <property type="entry name" value="Tetracyclin repressor-like, C-terminal domain"/>
    <property type="match status" value="1"/>
</dbReference>
<evidence type="ECO:0000256" key="4">
    <source>
        <dbReference type="PROSITE-ProRule" id="PRU00335"/>
    </source>
</evidence>
<dbReference type="RefSeq" id="WP_070597247.1">
    <property type="nucleotide sequence ID" value="NZ_VKDG01000003.1"/>
</dbReference>
<accession>A0ABY3CVT5</accession>
<feature type="DNA-binding region" description="H-T-H motif" evidence="4">
    <location>
        <begin position="38"/>
        <end position="57"/>
    </location>
</feature>
<dbReference type="InterPro" id="IPR001647">
    <property type="entry name" value="HTH_TetR"/>
</dbReference>
<dbReference type="InterPro" id="IPR036271">
    <property type="entry name" value="Tet_transcr_reg_TetR-rel_C_sf"/>
</dbReference>
<dbReference type="SUPFAM" id="SSF46689">
    <property type="entry name" value="Homeodomain-like"/>
    <property type="match status" value="1"/>
</dbReference>
<dbReference type="PANTHER" id="PTHR30055">
    <property type="entry name" value="HTH-TYPE TRANSCRIPTIONAL REGULATOR RUTR"/>
    <property type="match status" value="1"/>
</dbReference>
<dbReference type="Gene3D" id="1.10.357.10">
    <property type="entry name" value="Tetracycline Repressor, domain 2"/>
    <property type="match status" value="1"/>
</dbReference>
<keyword evidence="1" id="KW-0805">Transcription regulation</keyword>
<evidence type="ECO:0000256" key="2">
    <source>
        <dbReference type="ARBA" id="ARBA00023125"/>
    </source>
</evidence>
<dbReference type="InterPro" id="IPR050109">
    <property type="entry name" value="HTH-type_TetR-like_transc_reg"/>
</dbReference>
<keyword evidence="3" id="KW-0804">Transcription</keyword>
<sequence length="229" mass="25078">MVNVSRPKGRPVKALVNRQKIASAALQIVDRKGLESLSMSAVARSMKVSTAALYNHISNKEELLALVQDDIIAKVDTSSLKLALAGELPAADALRQWAWSYRDILADNIPLIRVITELPLYGSPQTISMYELLVQVIALAGVPEPEVITRLVAVESLVFGSAYDVHAPLNIFESPGPGDSPLNRMNDIYLAQFREQSSEESEQSKLRADKSFETGLEALLEKFLSSDEA</sequence>
<dbReference type="Pfam" id="PF00440">
    <property type="entry name" value="TetR_N"/>
    <property type="match status" value="1"/>
</dbReference>
<evidence type="ECO:0000313" key="6">
    <source>
        <dbReference type="EMBL" id="TRX50291.1"/>
    </source>
</evidence>
<gene>
    <name evidence="6" type="ORF">FNY88_02260</name>
</gene>
<evidence type="ECO:0000256" key="3">
    <source>
        <dbReference type="ARBA" id="ARBA00023163"/>
    </source>
</evidence>
<organism evidence="6 7">
    <name type="scientific">Corynebacterium guaraldiae</name>
    <dbReference type="NCBI Taxonomy" id="3051103"/>
    <lineage>
        <taxon>Bacteria</taxon>
        <taxon>Bacillati</taxon>
        <taxon>Actinomycetota</taxon>
        <taxon>Actinomycetes</taxon>
        <taxon>Mycobacteriales</taxon>
        <taxon>Corynebacteriaceae</taxon>
        <taxon>Corynebacterium</taxon>
    </lineage>
</organism>
<protein>
    <submittedName>
        <fullName evidence="6">TetR/AcrR family transcriptional regulator</fullName>
    </submittedName>
</protein>
<proteinExistence type="predicted"/>
<dbReference type="InterPro" id="IPR009057">
    <property type="entry name" value="Homeodomain-like_sf"/>
</dbReference>
<dbReference type="PANTHER" id="PTHR30055:SF151">
    <property type="entry name" value="TRANSCRIPTIONAL REGULATORY PROTEIN"/>
    <property type="match status" value="1"/>
</dbReference>
<keyword evidence="2 4" id="KW-0238">DNA-binding</keyword>
<evidence type="ECO:0000259" key="5">
    <source>
        <dbReference type="PROSITE" id="PS50977"/>
    </source>
</evidence>
<comment type="caution">
    <text evidence="6">The sequence shown here is derived from an EMBL/GenBank/DDBJ whole genome shotgun (WGS) entry which is preliminary data.</text>
</comment>
<keyword evidence="7" id="KW-1185">Reference proteome</keyword>
<dbReference type="PRINTS" id="PR00455">
    <property type="entry name" value="HTHTETR"/>
</dbReference>
<reference evidence="6 7" key="1">
    <citation type="submission" date="2019-07" db="EMBL/GenBank/DDBJ databases">
        <title>Draft genome of C. aurimucosum strain 2299.</title>
        <authorList>
            <person name="Pacheco L.G.C."/>
            <person name="Aguiar E.R.G.R."/>
            <person name="Santos C.S."/>
            <person name="Rocha D.J.P.G."/>
            <person name="Sant'Anna L.O."/>
            <person name="Mattos-Guaraldi A.L."/>
            <person name="Santos L.S."/>
        </authorList>
    </citation>
    <scope>NUCLEOTIDE SEQUENCE [LARGE SCALE GENOMIC DNA]</scope>
    <source>
        <strain evidence="6 7">2299</strain>
    </source>
</reference>